<dbReference type="Pfam" id="PF13671">
    <property type="entry name" value="AAA_33"/>
    <property type="match status" value="1"/>
</dbReference>
<name>A0AA37X0L5_9RHOB</name>
<dbReference type="SUPFAM" id="SSF52540">
    <property type="entry name" value="P-loop containing nucleoside triphosphate hydrolases"/>
    <property type="match status" value="1"/>
</dbReference>
<dbReference type="Proteomes" id="UP001157355">
    <property type="component" value="Unassembled WGS sequence"/>
</dbReference>
<evidence type="ECO:0000256" key="1">
    <source>
        <dbReference type="ARBA" id="ARBA00006479"/>
    </source>
</evidence>
<organism evidence="2 3">
    <name type="scientific">Cypionkella aquatica</name>
    <dbReference type="NCBI Taxonomy" id="1756042"/>
    <lineage>
        <taxon>Bacteria</taxon>
        <taxon>Pseudomonadati</taxon>
        <taxon>Pseudomonadota</taxon>
        <taxon>Alphaproteobacteria</taxon>
        <taxon>Rhodobacterales</taxon>
        <taxon>Paracoccaceae</taxon>
        <taxon>Cypionkella</taxon>
    </lineage>
</organism>
<dbReference type="InterPro" id="IPR043129">
    <property type="entry name" value="ATPase_NBD"/>
</dbReference>
<dbReference type="InterPro" id="IPR049874">
    <property type="entry name" value="ROK_cs"/>
</dbReference>
<comment type="caution">
    <text evidence="2">The sequence shown here is derived from an EMBL/GenBank/DDBJ whole genome shotgun (WGS) entry which is preliminary data.</text>
</comment>
<dbReference type="RefSeq" id="WP_284326331.1">
    <property type="nucleotide sequence ID" value="NZ_BSPP01000011.1"/>
</dbReference>
<dbReference type="PANTHER" id="PTHR18964">
    <property type="entry name" value="ROK (REPRESSOR, ORF, KINASE) FAMILY"/>
    <property type="match status" value="1"/>
</dbReference>
<dbReference type="Gene3D" id="3.30.420.40">
    <property type="match status" value="2"/>
</dbReference>
<evidence type="ECO:0000313" key="3">
    <source>
        <dbReference type="Proteomes" id="UP001157355"/>
    </source>
</evidence>
<sequence length="463" mass="47426">MTTGTAIGIDIGGTRLRAARITDGVIEARAFAPSARDPAEVTARVLELVAQVRNASVTALGIGVPGQVHAATRQVLSGGYVNLSGFDFAGAIESATALPVTLENDATMALLGEAAYGAAQGEKNVVMLTIGTGIGGAILDQGQVLRGRGAAGQLGHVSIDPAGRKCVCGKIGCVETTSSGTAFGLHLAEAGLPADTRAETLLASADPNARAVIHAWANPLRLAIDSLIATLNPDCVLIGGGAGAAAHAALAQFPAAPSWFTAPVLAATLGDDAGVIGAASTALKNRPRKRAVFVNGVPASGKSGVARALSDATGWPVLALDTVKNPFLTILPPGDRLFNRTLGRASYAAIFDLIAAAPAGTTVIIDAWFGFQPIESLQDHLQRAGLSDLAEIWCHAPPDVIGARYAARLDQRPAGHPGADYVPELILLAKTAKPTGLAPRMDVDTTTPLGVQTLTAWLDEIWR</sequence>
<dbReference type="Pfam" id="PF00480">
    <property type="entry name" value="ROK"/>
    <property type="match status" value="1"/>
</dbReference>
<dbReference type="SUPFAM" id="SSF53067">
    <property type="entry name" value="Actin-like ATPase domain"/>
    <property type="match status" value="1"/>
</dbReference>
<protein>
    <recommendedName>
        <fullName evidence="4">Glucokinase</fullName>
    </recommendedName>
</protein>
<accession>A0AA37X0L5</accession>
<evidence type="ECO:0008006" key="4">
    <source>
        <dbReference type="Google" id="ProtNLM"/>
    </source>
</evidence>
<dbReference type="Gene3D" id="3.40.50.300">
    <property type="entry name" value="P-loop containing nucleotide triphosphate hydrolases"/>
    <property type="match status" value="1"/>
</dbReference>
<dbReference type="InterPro" id="IPR000600">
    <property type="entry name" value="ROK"/>
</dbReference>
<comment type="similarity">
    <text evidence="1">Belongs to the ROK (NagC/XylR) family.</text>
</comment>
<dbReference type="PANTHER" id="PTHR18964:SF149">
    <property type="entry name" value="BIFUNCTIONAL UDP-N-ACETYLGLUCOSAMINE 2-EPIMERASE_N-ACETYLMANNOSAMINE KINASE"/>
    <property type="match status" value="1"/>
</dbReference>
<gene>
    <name evidence="2" type="ORF">GCM10010873_31320</name>
</gene>
<evidence type="ECO:0000313" key="2">
    <source>
        <dbReference type="EMBL" id="GLS88158.1"/>
    </source>
</evidence>
<dbReference type="AlphaFoldDB" id="A0AA37X0L5"/>
<reference evidence="2 3" key="1">
    <citation type="journal article" date="2014" name="Int. J. Syst. Evol. Microbiol.">
        <title>Complete genome sequence of Corynebacterium casei LMG S-19264T (=DSM 44701T), isolated from a smear-ripened cheese.</title>
        <authorList>
            <consortium name="US DOE Joint Genome Institute (JGI-PGF)"/>
            <person name="Walter F."/>
            <person name="Albersmeier A."/>
            <person name="Kalinowski J."/>
            <person name="Ruckert C."/>
        </authorList>
    </citation>
    <scope>NUCLEOTIDE SEQUENCE [LARGE SCALE GENOMIC DNA]</scope>
    <source>
        <strain evidence="2 3">NBRC 111766</strain>
    </source>
</reference>
<dbReference type="EMBL" id="BSPP01000011">
    <property type="protein sequence ID" value="GLS88158.1"/>
    <property type="molecule type" value="Genomic_DNA"/>
</dbReference>
<keyword evidence="3" id="KW-1185">Reference proteome</keyword>
<dbReference type="PROSITE" id="PS01125">
    <property type="entry name" value="ROK"/>
    <property type="match status" value="1"/>
</dbReference>
<proteinExistence type="inferred from homology"/>
<dbReference type="InterPro" id="IPR027417">
    <property type="entry name" value="P-loop_NTPase"/>
</dbReference>